<keyword evidence="3" id="KW-1185">Reference proteome</keyword>
<dbReference type="Proteomes" id="UP000053586">
    <property type="component" value="Unassembled WGS sequence"/>
</dbReference>
<name>H5T8H2_9ALTE</name>
<sequence>MREGPCKIPKIKIFVRSFTIVARVASAIYAYLRKFMGVLKLNLRQCFAHSYSNKH</sequence>
<keyword evidence="1" id="KW-1133">Transmembrane helix</keyword>
<organism evidence="2 3">
    <name type="scientific">Glaciecola punicea ACAM 611</name>
    <dbReference type="NCBI Taxonomy" id="1121923"/>
    <lineage>
        <taxon>Bacteria</taxon>
        <taxon>Pseudomonadati</taxon>
        <taxon>Pseudomonadota</taxon>
        <taxon>Gammaproteobacteria</taxon>
        <taxon>Alteromonadales</taxon>
        <taxon>Alteromonadaceae</taxon>
        <taxon>Glaciecola</taxon>
    </lineage>
</organism>
<reference evidence="2 3" key="1">
    <citation type="journal article" date="2012" name="J. Bacteriol.">
        <title>Genome sequence of proteorhodopsin-containing sea ice bacterium Glaciecola punicea ACAM 611T.</title>
        <authorList>
            <person name="Qin Q.-L."/>
            <person name="Xie B.-B."/>
            <person name="Shu Y.-L."/>
            <person name="Rong J.-C."/>
            <person name="Zhao D.-L."/>
            <person name="Zhang X.-Y."/>
            <person name="Chen X.-L."/>
            <person name="Zhou B.-C."/>
            <person name="Zhanga Y.-Z."/>
        </authorList>
    </citation>
    <scope>NUCLEOTIDE SEQUENCE [LARGE SCALE GENOMIC DNA]</scope>
    <source>
        <strain evidence="2 3">ACAM 611</strain>
    </source>
</reference>
<reference evidence="2 3" key="2">
    <citation type="journal article" date="2017" name="Antonie Van Leeuwenhoek">
        <title>Rhizobium rhizosphaerae sp. nov., a novel species isolated from rice rhizosphere.</title>
        <authorList>
            <person name="Zhao J.J."/>
            <person name="Zhang J."/>
            <person name="Zhang R.J."/>
            <person name="Zhang C.W."/>
            <person name="Yin H.Q."/>
            <person name="Zhang X.X."/>
        </authorList>
    </citation>
    <scope>NUCLEOTIDE SEQUENCE [LARGE SCALE GENOMIC DNA]</scope>
    <source>
        <strain evidence="2 3">ACAM 611</strain>
    </source>
</reference>
<evidence type="ECO:0000256" key="1">
    <source>
        <dbReference type="SAM" id="Phobius"/>
    </source>
</evidence>
<gene>
    <name evidence="2" type="ORF">GPUN_0466</name>
</gene>
<comment type="caution">
    <text evidence="2">The sequence shown here is derived from an EMBL/GenBank/DDBJ whole genome shotgun (WGS) entry which is preliminary data.</text>
</comment>
<dbReference type="EMBL" id="BAET01000006">
    <property type="protein sequence ID" value="GAB54613.1"/>
    <property type="molecule type" value="Genomic_DNA"/>
</dbReference>
<proteinExistence type="predicted"/>
<evidence type="ECO:0000313" key="2">
    <source>
        <dbReference type="EMBL" id="GAB54613.1"/>
    </source>
</evidence>
<feature type="transmembrane region" description="Helical" evidence="1">
    <location>
        <begin position="13"/>
        <end position="32"/>
    </location>
</feature>
<accession>H5T8H2</accession>
<evidence type="ECO:0000313" key="3">
    <source>
        <dbReference type="Proteomes" id="UP000053586"/>
    </source>
</evidence>
<protein>
    <submittedName>
        <fullName evidence="2">Uncharacterized protein</fullName>
    </submittedName>
</protein>
<keyword evidence="1" id="KW-0812">Transmembrane</keyword>
<dbReference type="AlphaFoldDB" id="H5T8H2"/>
<keyword evidence="1" id="KW-0472">Membrane</keyword>